<gene>
    <name evidence="1" type="ORF">UFOPK2837_01139</name>
</gene>
<proteinExistence type="predicted"/>
<accession>A0A6J6ULN6</accession>
<dbReference type="EMBL" id="CAEZZF010000140">
    <property type="protein sequence ID" value="CAB4760740.1"/>
    <property type="molecule type" value="Genomic_DNA"/>
</dbReference>
<sequence length="81" mass="9538">MEWLKKVDSNSEFTFNNALGYSVGELILEALYNSNDYNKIHDWMVTIKNGDNYKDAFKKVFNDDYDNWMQTVAAPYLDLQI</sequence>
<dbReference type="AlphaFoldDB" id="A0A6J6ULN6"/>
<protein>
    <submittedName>
        <fullName evidence="1">Unannotated protein</fullName>
    </submittedName>
</protein>
<evidence type="ECO:0000313" key="1">
    <source>
        <dbReference type="EMBL" id="CAB4760740.1"/>
    </source>
</evidence>
<reference evidence="1" key="1">
    <citation type="submission" date="2020-05" db="EMBL/GenBank/DDBJ databases">
        <authorList>
            <person name="Chiriac C."/>
            <person name="Salcher M."/>
            <person name="Ghai R."/>
            <person name="Kavagutti S V."/>
        </authorList>
    </citation>
    <scope>NUCLEOTIDE SEQUENCE</scope>
</reference>
<organism evidence="1">
    <name type="scientific">freshwater metagenome</name>
    <dbReference type="NCBI Taxonomy" id="449393"/>
    <lineage>
        <taxon>unclassified sequences</taxon>
        <taxon>metagenomes</taxon>
        <taxon>ecological metagenomes</taxon>
    </lineage>
</organism>
<name>A0A6J6ULN6_9ZZZZ</name>